<dbReference type="AlphaFoldDB" id="A0A918KAB9"/>
<evidence type="ECO:0000313" key="2">
    <source>
        <dbReference type="EMBL" id="GGX56618.1"/>
    </source>
</evidence>
<gene>
    <name evidence="2" type="ORF">GCM10010358_08310</name>
</gene>
<sequence>MPDRPVPGFEKPSRHVETTERSVILTVLMERVLMLITGIASSRRLGGRCENRPEGPSVQHGTGAFEKAAVPVA</sequence>
<name>A0A918KAB9_9ACTN</name>
<evidence type="ECO:0000313" key="3">
    <source>
        <dbReference type="Proteomes" id="UP000619244"/>
    </source>
</evidence>
<feature type="region of interest" description="Disordered" evidence="1">
    <location>
        <begin position="47"/>
        <end position="73"/>
    </location>
</feature>
<proteinExistence type="predicted"/>
<evidence type="ECO:0000256" key="1">
    <source>
        <dbReference type="SAM" id="MobiDB-lite"/>
    </source>
</evidence>
<reference evidence="2" key="1">
    <citation type="journal article" date="2014" name="Int. J. Syst. Evol. Microbiol.">
        <title>Complete genome sequence of Corynebacterium casei LMG S-19264T (=DSM 44701T), isolated from a smear-ripened cheese.</title>
        <authorList>
            <consortium name="US DOE Joint Genome Institute (JGI-PGF)"/>
            <person name="Walter F."/>
            <person name="Albersmeier A."/>
            <person name="Kalinowski J."/>
            <person name="Ruckert C."/>
        </authorList>
    </citation>
    <scope>NUCLEOTIDE SEQUENCE</scope>
    <source>
        <strain evidence="2">JCM 4790</strain>
    </source>
</reference>
<dbReference type="Proteomes" id="UP000619244">
    <property type="component" value="Unassembled WGS sequence"/>
</dbReference>
<protein>
    <submittedName>
        <fullName evidence="2">Uncharacterized protein</fullName>
    </submittedName>
</protein>
<dbReference type="EMBL" id="BMVU01000002">
    <property type="protein sequence ID" value="GGX56618.1"/>
    <property type="molecule type" value="Genomic_DNA"/>
</dbReference>
<keyword evidence="3" id="KW-1185">Reference proteome</keyword>
<organism evidence="2 3">
    <name type="scientific">Streptomyces minutiscleroticus</name>
    <dbReference type="NCBI Taxonomy" id="68238"/>
    <lineage>
        <taxon>Bacteria</taxon>
        <taxon>Bacillati</taxon>
        <taxon>Actinomycetota</taxon>
        <taxon>Actinomycetes</taxon>
        <taxon>Kitasatosporales</taxon>
        <taxon>Streptomycetaceae</taxon>
        <taxon>Streptomyces</taxon>
    </lineage>
</organism>
<accession>A0A918KAB9</accession>
<comment type="caution">
    <text evidence="2">The sequence shown here is derived from an EMBL/GenBank/DDBJ whole genome shotgun (WGS) entry which is preliminary data.</text>
</comment>
<reference evidence="2" key="2">
    <citation type="submission" date="2020-09" db="EMBL/GenBank/DDBJ databases">
        <authorList>
            <person name="Sun Q."/>
            <person name="Ohkuma M."/>
        </authorList>
    </citation>
    <scope>NUCLEOTIDE SEQUENCE</scope>
    <source>
        <strain evidence="2">JCM 4790</strain>
    </source>
</reference>